<comment type="similarity">
    <text evidence="1 2">Belongs to the serpin family.</text>
</comment>
<dbReference type="InterPro" id="IPR023796">
    <property type="entry name" value="Serpin_dom"/>
</dbReference>
<dbReference type="Gene3D" id="2.30.39.10">
    <property type="entry name" value="Alpha-1-antitrypsin, domain 1"/>
    <property type="match status" value="1"/>
</dbReference>
<comment type="caution">
    <text evidence="4">The sequence shown here is derived from an EMBL/GenBank/DDBJ whole genome shotgun (WGS) entry which is preliminary data.</text>
</comment>
<dbReference type="AlphaFoldDB" id="A0AAV2IQE8"/>
<dbReference type="InterPro" id="IPR042178">
    <property type="entry name" value="Serpin_sf_1"/>
</dbReference>
<dbReference type="InterPro" id="IPR036186">
    <property type="entry name" value="Serpin_sf"/>
</dbReference>
<dbReference type="GO" id="GO:0005615">
    <property type="term" value="C:extracellular space"/>
    <property type="evidence" value="ECO:0007669"/>
    <property type="project" value="InterPro"/>
</dbReference>
<organism evidence="4 5">
    <name type="scientific">Lymnaea stagnalis</name>
    <name type="common">Great pond snail</name>
    <name type="synonym">Helix stagnalis</name>
    <dbReference type="NCBI Taxonomy" id="6523"/>
    <lineage>
        <taxon>Eukaryota</taxon>
        <taxon>Metazoa</taxon>
        <taxon>Spiralia</taxon>
        <taxon>Lophotrochozoa</taxon>
        <taxon>Mollusca</taxon>
        <taxon>Gastropoda</taxon>
        <taxon>Heterobranchia</taxon>
        <taxon>Euthyneura</taxon>
        <taxon>Panpulmonata</taxon>
        <taxon>Hygrophila</taxon>
        <taxon>Lymnaeoidea</taxon>
        <taxon>Lymnaeidae</taxon>
        <taxon>Lymnaea</taxon>
    </lineage>
</organism>
<dbReference type="Pfam" id="PF00079">
    <property type="entry name" value="Serpin"/>
    <property type="match status" value="1"/>
</dbReference>
<dbReference type="SMART" id="SM00093">
    <property type="entry name" value="SERPIN"/>
    <property type="match status" value="1"/>
</dbReference>
<dbReference type="InterPro" id="IPR042185">
    <property type="entry name" value="Serpin_sf_2"/>
</dbReference>
<dbReference type="PANTHER" id="PTHR11461">
    <property type="entry name" value="SERINE PROTEASE INHIBITOR, SERPIN"/>
    <property type="match status" value="1"/>
</dbReference>
<dbReference type="InterPro" id="IPR000215">
    <property type="entry name" value="Serpin_fam"/>
</dbReference>
<sequence length="365" mass="40910">LSCGSCCSTVCQFSDNLHRVMKSPSLLVALAVASFMTSHCLYAEEGDDVQQPKPSGPDLKKLAKAITFFSMDMHTVLSETKESFLFSPIGIHLALVMALVGAKGPTANEMKIALEVKNIKNLEEQYKGWLDTTTDNCHLGKDCEMQLNKTFMFYPGVKVENKFATTINSVYTPSVVALETKTGWTSISFFTSLTKEAHKQTLSMIFNVLNLRLRWRRKFIYNSGNYMDFTTSTFQKVKTTSMRVRGSFRYAFSHALNGHVLKIPFENDRFGFYIIQPTTADGLAKLEGKLARRSLHLDQVLDSVKVRDVLVELPLLRFADVIELEAPLRKLGINAAFAYDADFTKATPLRCNIGQARQVPLMNLG</sequence>
<evidence type="ECO:0000259" key="3">
    <source>
        <dbReference type="SMART" id="SM00093"/>
    </source>
</evidence>
<gene>
    <name evidence="4" type="ORF">GSLYS_00020521001</name>
</gene>
<reference evidence="4 5" key="1">
    <citation type="submission" date="2024-04" db="EMBL/GenBank/DDBJ databases">
        <authorList>
            <consortium name="Genoscope - CEA"/>
            <person name="William W."/>
        </authorList>
    </citation>
    <scope>NUCLEOTIDE SEQUENCE [LARGE SCALE GENOMIC DNA]</scope>
</reference>
<evidence type="ECO:0000313" key="4">
    <source>
        <dbReference type="EMBL" id="CAL1547196.1"/>
    </source>
</evidence>
<protein>
    <recommendedName>
        <fullName evidence="3">Serpin domain-containing protein</fullName>
    </recommendedName>
</protein>
<feature type="non-terminal residue" evidence="4">
    <location>
        <position position="365"/>
    </location>
</feature>
<dbReference type="Proteomes" id="UP001497497">
    <property type="component" value="Unassembled WGS sequence"/>
</dbReference>
<name>A0AAV2IQE8_LYMST</name>
<feature type="non-terminal residue" evidence="4">
    <location>
        <position position="1"/>
    </location>
</feature>
<dbReference type="PANTHER" id="PTHR11461:SF211">
    <property type="entry name" value="GH10112P-RELATED"/>
    <property type="match status" value="1"/>
</dbReference>
<dbReference type="EMBL" id="CAXITT010000917">
    <property type="protein sequence ID" value="CAL1547196.1"/>
    <property type="molecule type" value="Genomic_DNA"/>
</dbReference>
<keyword evidence="5" id="KW-1185">Reference proteome</keyword>
<evidence type="ECO:0000313" key="5">
    <source>
        <dbReference type="Proteomes" id="UP001497497"/>
    </source>
</evidence>
<accession>A0AAV2IQE8</accession>
<proteinExistence type="inferred from homology"/>
<feature type="domain" description="Serpin" evidence="3">
    <location>
        <begin position="71"/>
        <end position="360"/>
    </location>
</feature>
<dbReference type="GO" id="GO:0004867">
    <property type="term" value="F:serine-type endopeptidase inhibitor activity"/>
    <property type="evidence" value="ECO:0007669"/>
    <property type="project" value="InterPro"/>
</dbReference>
<evidence type="ECO:0000256" key="1">
    <source>
        <dbReference type="ARBA" id="ARBA00009500"/>
    </source>
</evidence>
<dbReference type="SUPFAM" id="SSF56574">
    <property type="entry name" value="Serpins"/>
    <property type="match status" value="1"/>
</dbReference>
<evidence type="ECO:0000256" key="2">
    <source>
        <dbReference type="RuleBase" id="RU000411"/>
    </source>
</evidence>
<dbReference type="Gene3D" id="3.30.497.10">
    <property type="entry name" value="Antithrombin, subunit I, domain 2"/>
    <property type="match status" value="1"/>
</dbReference>